<organism evidence="2 3">
    <name type="scientific">Arachis hypogaea</name>
    <name type="common">Peanut</name>
    <dbReference type="NCBI Taxonomy" id="3818"/>
    <lineage>
        <taxon>Eukaryota</taxon>
        <taxon>Viridiplantae</taxon>
        <taxon>Streptophyta</taxon>
        <taxon>Embryophyta</taxon>
        <taxon>Tracheophyta</taxon>
        <taxon>Spermatophyta</taxon>
        <taxon>Magnoliopsida</taxon>
        <taxon>eudicotyledons</taxon>
        <taxon>Gunneridae</taxon>
        <taxon>Pentapetalae</taxon>
        <taxon>rosids</taxon>
        <taxon>fabids</taxon>
        <taxon>Fabales</taxon>
        <taxon>Fabaceae</taxon>
        <taxon>Papilionoideae</taxon>
        <taxon>50 kb inversion clade</taxon>
        <taxon>dalbergioids sensu lato</taxon>
        <taxon>Dalbergieae</taxon>
        <taxon>Pterocarpus clade</taxon>
        <taxon>Arachis</taxon>
    </lineage>
</organism>
<dbReference type="Pfam" id="PF26130">
    <property type="entry name" value="PB1-like"/>
    <property type="match status" value="1"/>
</dbReference>
<name>A0A445DGX7_ARAHY</name>
<sequence>MKTTLLKEGRSYEKTKPLVKMKKLLDIMFHHGVTFKKNDDEKLVYSPDNRSCLGDLDEDTLDVFLVRNYFKELEYDKVVECWWLVPGRSLEVGLRTLTSDDELREICCHAKRNEE</sequence>
<dbReference type="AlphaFoldDB" id="A0A445DGX7"/>
<dbReference type="EMBL" id="SDMP01000004">
    <property type="protein sequence ID" value="RYR62424.1"/>
    <property type="molecule type" value="Genomic_DNA"/>
</dbReference>
<dbReference type="InterPro" id="IPR058594">
    <property type="entry name" value="PB1-like_dom_pln"/>
</dbReference>
<gene>
    <name evidence="2" type="ORF">Ahy_A04g019986</name>
</gene>
<keyword evidence="3" id="KW-1185">Reference proteome</keyword>
<evidence type="ECO:0000259" key="1">
    <source>
        <dbReference type="Pfam" id="PF26130"/>
    </source>
</evidence>
<evidence type="ECO:0000313" key="2">
    <source>
        <dbReference type="EMBL" id="RYR62424.1"/>
    </source>
</evidence>
<reference evidence="2 3" key="1">
    <citation type="submission" date="2019-01" db="EMBL/GenBank/DDBJ databases">
        <title>Sequencing of cultivated peanut Arachis hypogaea provides insights into genome evolution and oil improvement.</title>
        <authorList>
            <person name="Chen X."/>
        </authorList>
    </citation>
    <scope>NUCLEOTIDE SEQUENCE [LARGE SCALE GENOMIC DNA]</scope>
    <source>
        <strain evidence="3">cv. Fuhuasheng</strain>
        <tissue evidence="2">Leaves</tissue>
    </source>
</reference>
<accession>A0A445DGX7</accession>
<protein>
    <recommendedName>
        <fullName evidence="1">PB1-like domain-containing protein</fullName>
    </recommendedName>
</protein>
<proteinExistence type="predicted"/>
<feature type="domain" description="PB1-like" evidence="1">
    <location>
        <begin position="21"/>
        <end position="114"/>
    </location>
</feature>
<evidence type="ECO:0000313" key="3">
    <source>
        <dbReference type="Proteomes" id="UP000289738"/>
    </source>
</evidence>
<comment type="caution">
    <text evidence="2">The sequence shown here is derived from an EMBL/GenBank/DDBJ whole genome shotgun (WGS) entry which is preliminary data.</text>
</comment>
<dbReference type="Proteomes" id="UP000289738">
    <property type="component" value="Chromosome A04"/>
</dbReference>